<dbReference type="EMBL" id="BMXY01000002">
    <property type="protein sequence ID" value="GGZ65444.1"/>
    <property type="molecule type" value="Genomic_DNA"/>
</dbReference>
<dbReference type="Gene3D" id="3.40.50.300">
    <property type="entry name" value="P-loop containing nucleotide triphosphate hydrolases"/>
    <property type="match status" value="1"/>
</dbReference>
<keyword evidence="2" id="KW-1185">Reference proteome</keyword>
<dbReference type="Proteomes" id="UP000643403">
    <property type="component" value="Unassembled WGS sequence"/>
</dbReference>
<proteinExistence type="predicted"/>
<organism evidence="1 2">
    <name type="scientific">Cognatilysobacter xinjiangensis</name>
    <dbReference type="NCBI Taxonomy" id="546892"/>
    <lineage>
        <taxon>Bacteria</taxon>
        <taxon>Pseudomonadati</taxon>
        <taxon>Pseudomonadota</taxon>
        <taxon>Gammaproteobacteria</taxon>
        <taxon>Lysobacterales</taxon>
        <taxon>Lysobacteraceae</taxon>
        <taxon>Cognatilysobacter</taxon>
    </lineage>
</organism>
<comment type="caution">
    <text evidence="1">The sequence shown here is derived from an EMBL/GenBank/DDBJ whole genome shotgun (WGS) entry which is preliminary data.</text>
</comment>
<dbReference type="PANTHER" id="PTHR36451">
    <property type="entry name" value="PAPS-DEPENDENT SULFOTRANSFERASE STF3"/>
    <property type="match status" value="1"/>
</dbReference>
<protein>
    <recommendedName>
        <fullName evidence="3">Sulfotransferase family protein</fullName>
    </recommendedName>
</protein>
<reference evidence="2" key="1">
    <citation type="journal article" date="2019" name="Int. J. Syst. Evol. Microbiol.">
        <title>The Global Catalogue of Microorganisms (GCM) 10K type strain sequencing project: providing services to taxonomists for standard genome sequencing and annotation.</title>
        <authorList>
            <consortium name="The Broad Institute Genomics Platform"/>
            <consortium name="The Broad Institute Genome Sequencing Center for Infectious Disease"/>
            <person name="Wu L."/>
            <person name="Ma J."/>
        </authorList>
    </citation>
    <scope>NUCLEOTIDE SEQUENCE [LARGE SCALE GENOMIC DNA]</scope>
    <source>
        <strain evidence="2">KCTC 22558</strain>
    </source>
</reference>
<dbReference type="SUPFAM" id="SSF51197">
    <property type="entry name" value="Clavaminate synthase-like"/>
    <property type="match status" value="1"/>
</dbReference>
<sequence>MRLPAPWLALPAADASGIAAELAATKAAWEPDDGFDGSYHARRSLLADAAGPLAEGACPRLAQWLSALDAPWRAVDLRRYATGAHTALRADAGADSRERMLIVIALTDGLVIDTEAGRVPLRAGQAGAVDTWRRHRFANAAAREALFVTADTTGSAALWDALARMPPTPEARTLRLDREPGRLDPWRVEAAVGALLAEARTPPSAAVLEALARFGRKLRGLWAAGGSVAECVATTRTLLIDAGVERTGLRNGLGLLDALDRQVFGPLLGAAKADAALGRDTRFDRPVFIVSLPRSGSTLLFETLSRARGVVTIGDESHQLIEGIPSLAPAARGFDSNRLVAADAHVATACMLRTRFLDNLRDRDGHRVDGIGPVRMLEKTPKNALRIPFLRAAFPEARFVYLHRDPRQVIASMIESWESGRFRTYPQLPGWRGAAWSLLLVPGWRDLVDAPLGDIVGHQWATTQRILLDDLDDMPTTHRLGVDYAQLLADPEAQVRRICDWAGWDWDRGLGESLPLSRYTNTRPDAEKWRRRQDVVEAQLSRRAELCERAERAASVA</sequence>
<dbReference type="RefSeq" id="WP_189449324.1">
    <property type="nucleotide sequence ID" value="NZ_BMXY01000002.1"/>
</dbReference>
<dbReference type="InterPro" id="IPR027417">
    <property type="entry name" value="P-loop_NTPase"/>
</dbReference>
<name>A0ABQ3C353_9GAMM</name>
<evidence type="ECO:0000313" key="2">
    <source>
        <dbReference type="Proteomes" id="UP000643403"/>
    </source>
</evidence>
<dbReference type="InterPro" id="IPR052736">
    <property type="entry name" value="Stf3_sulfotransferase"/>
</dbReference>
<dbReference type="SUPFAM" id="SSF52540">
    <property type="entry name" value="P-loop containing nucleoside triphosphate hydrolases"/>
    <property type="match status" value="1"/>
</dbReference>
<evidence type="ECO:0000313" key="1">
    <source>
        <dbReference type="EMBL" id="GGZ65444.1"/>
    </source>
</evidence>
<accession>A0ABQ3C353</accession>
<gene>
    <name evidence="1" type="ORF">GCM10008101_19160</name>
</gene>
<dbReference type="PANTHER" id="PTHR36451:SF1">
    <property type="entry name" value="OMEGA-HYDROXY-BETA-DIHYDROMENAQUINONE-9 SULFOTRANSFERASE STF3"/>
    <property type="match status" value="1"/>
</dbReference>
<dbReference type="Pfam" id="PF13469">
    <property type="entry name" value="Sulfotransfer_3"/>
    <property type="match status" value="1"/>
</dbReference>
<evidence type="ECO:0008006" key="3">
    <source>
        <dbReference type="Google" id="ProtNLM"/>
    </source>
</evidence>